<dbReference type="AlphaFoldDB" id="A0A7L7LF35"/>
<accession>A0A7L7LF35</accession>
<evidence type="ECO:0000313" key="1">
    <source>
        <dbReference type="EMBL" id="QMU31472.1"/>
    </source>
</evidence>
<protein>
    <submittedName>
        <fullName evidence="1">DUF4920 domain-containing protein</fullName>
    </submittedName>
</protein>
<dbReference type="EMBL" id="CP055153">
    <property type="protein sequence ID" value="QMU31472.1"/>
    <property type="molecule type" value="Genomic_DNA"/>
</dbReference>
<dbReference type="Proteomes" id="UP000514509">
    <property type="component" value="Chromosome"/>
</dbReference>
<dbReference type="KEGG" id="add:HUW48_06860"/>
<organism evidence="1 2">
    <name type="scientific">Adhaeribacter radiodurans</name>
    <dbReference type="NCBI Taxonomy" id="2745197"/>
    <lineage>
        <taxon>Bacteria</taxon>
        <taxon>Pseudomonadati</taxon>
        <taxon>Bacteroidota</taxon>
        <taxon>Cytophagia</taxon>
        <taxon>Cytophagales</taxon>
        <taxon>Hymenobacteraceae</taxon>
        <taxon>Adhaeribacter</taxon>
    </lineage>
</organism>
<reference evidence="1 2" key="2">
    <citation type="submission" date="2020-08" db="EMBL/GenBank/DDBJ databases">
        <title>Adhaeribacter dokdonensis sp. nov., isolated from the rhizosphere of Elymus tsukushiensis, a plant native to the Dokdo Islands, Republic of Korea.</title>
        <authorList>
            <person name="Ghim S.Y."/>
        </authorList>
    </citation>
    <scope>NUCLEOTIDE SEQUENCE [LARGE SCALE GENOMIC DNA]</scope>
    <source>
        <strain evidence="1 2">KUDC8001</strain>
    </source>
</reference>
<name>A0A7L7LF35_9BACT</name>
<evidence type="ECO:0000313" key="2">
    <source>
        <dbReference type="Proteomes" id="UP000514509"/>
    </source>
</evidence>
<dbReference type="Pfam" id="PF16267">
    <property type="entry name" value="DUF4920"/>
    <property type="match status" value="1"/>
</dbReference>
<dbReference type="InterPro" id="IPR032577">
    <property type="entry name" value="DUF4920"/>
</dbReference>
<keyword evidence="2" id="KW-1185">Reference proteome</keyword>
<proteinExistence type="predicted"/>
<reference evidence="1 2" key="1">
    <citation type="submission" date="2020-06" db="EMBL/GenBank/DDBJ databases">
        <authorList>
            <person name="Hwang Y.J."/>
        </authorList>
    </citation>
    <scope>NUCLEOTIDE SEQUENCE [LARGE SCALE GENOMIC DNA]</scope>
    <source>
        <strain evidence="1 2">KUDC8001</strain>
    </source>
</reference>
<sequence>MAASELPQFIAGKDSVQVKVSGVVQQVCQVKGCWMDVKLTDNTRMKVRFRNYGFFVPKNLNGKKVVLEGTAHQEVISVADQQHYLKDAGKSAAEIQAIGQPKKEITFVADGVQLL</sequence>
<gene>
    <name evidence="1" type="ORF">HUW48_06860</name>
</gene>